<gene>
    <name evidence="3" type="ORF">MBESOW_P4450</name>
</gene>
<name>A0A401J908_SPHXE</name>
<feature type="non-terminal residue" evidence="3">
    <location>
        <position position="130"/>
    </location>
</feature>
<accession>A0A401J908</accession>
<dbReference type="GO" id="GO:0005524">
    <property type="term" value="F:ATP binding"/>
    <property type="evidence" value="ECO:0007669"/>
    <property type="project" value="InterPro"/>
</dbReference>
<dbReference type="STRING" id="1192759.GCA_000277525_03498"/>
<dbReference type="Gene3D" id="3.40.50.300">
    <property type="entry name" value="P-loop containing nucleotide triphosphate hydrolases"/>
    <property type="match status" value="1"/>
</dbReference>
<proteinExistence type="predicted"/>
<evidence type="ECO:0000313" key="4">
    <source>
        <dbReference type="Proteomes" id="UP000290975"/>
    </source>
</evidence>
<dbReference type="AlphaFoldDB" id="A0A401J908"/>
<evidence type="ECO:0000313" key="3">
    <source>
        <dbReference type="EMBL" id="GBH33111.1"/>
    </source>
</evidence>
<dbReference type="EMBL" id="BBQY01000073">
    <property type="protein sequence ID" value="GBH33111.1"/>
    <property type="molecule type" value="Genomic_DNA"/>
</dbReference>
<feature type="region of interest" description="Disordered" evidence="1">
    <location>
        <begin position="1"/>
        <end position="43"/>
    </location>
</feature>
<organism evidence="3 4">
    <name type="scientific">Sphingobium xenophagum</name>
    <dbReference type="NCBI Taxonomy" id="121428"/>
    <lineage>
        <taxon>Bacteria</taxon>
        <taxon>Pseudomonadati</taxon>
        <taxon>Pseudomonadota</taxon>
        <taxon>Alphaproteobacteria</taxon>
        <taxon>Sphingomonadales</taxon>
        <taxon>Sphingomonadaceae</taxon>
        <taxon>Sphingobium</taxon>
    </lineage>
</organism>
<dbReference type="Proteomes" id="UP000290975">
    <property type="component" value="Unassembled WGS sequence"/>
</dbReference>
<dbReference type="Pfam" id="PF01695">
    <property type="entry name" value="IstB_IS21"/>
    <property type="match status" value="1"/>
</dbReference>
<evidence type="ECO:0000256" key="1">
    <source>
        <dbReference type="SAM" id="MobiDB-lite"/>
    </source>
</evidence>
<keyword evidence="4" id="KW-1185">Reference proteome</keyword>
<dbReference type="InterPro" id="IPR027417">
    <property type="entry name" value="P-loop_NTPase"/>
</dbReference>
<evidence type="ECO:0000259" key="2">
    <source>
        <dbReference type="Pfam" id="PF01695"/>
    </source>
</evidence>
<protein>
    <recommendedName>
        <fullName evidence="2">IstB-like ATP-binding domain-containing protein</fullName>
    </recommendedName>
</protein>
<comment type="caution">
    <text evidence="3">The sequence shown here is derived from an EMBL/GenBank/DDBJ whole genome shotgun (WGS) entry which is preliminary data.</text>
</comment>
<feature type="domain" description="IstB-like ATP-binding" evidence="2">
    <location>
        <begin position="48"/>
        <end position="102"/>
    </location>
</feature>
<sequence>MLKGDRRIPRKQRLTAKQVGSMPEGAVRRLHDRGGPGQQEEAQDKLLLPRLQKHMAGYKLLIIDELGFVPLSKTGSELLFEPISQRYERRATFIASSLPFRKERNLRIGVSVGWSFQLPTSGLTPDSTDR</sequence>
<dbReference type="InterPro" id="IPR002611">
    <property type="entry name" value="IstB_ATP-bd"/>
</dbReference>
<reference evidence="3 4" key="1">
    <citation type="submission" date="2014-12" db="EMBL/GenBank/DDBJ databases">
        <title>Whole genome sequencing of Sphingobium xenophagum OW59.</title>
        <authorList>
            <person name="Ohta Y."/>
            <person name="Nishi S."/>
            <person name="Hatada Y."/>
        </authorList>
    </citation>
    <scope>NUCLEOTIDE SEQUENCE [LARGE SCALE GENOMIC DNA]</scope>
    <source>
        <strain evidence="3 4">OW59</strain>
    </source>
</reference>